<dbReference type="EMBL" id="JBHTMV010000001">
    <property type="protein sequence ID" value="MFD1292230.1"/>
    <property type="molecule type" value="Genomic_DNA"/>
</dbReference>
<organism evidence="3 4">
    <name type="scientific">Lutibacter holmesii</name>
    <dbReference type="NCBI Taxonomy" id="1137985"/>
    <lineage>
        <taxon>Bacteria</taxon>
        <taxon>Pseudomonadati</taxon>
        <taxon>Bacteroidota</taxon>
        <taxon>Flavobacteriia</taxon>
        <taxon>Flavobacteriales</taxon>
        <taxon>Flavobacteriaceae</taxon>
        <taxon>Lutibacter</taxon>
    </lineage>
</organism>
<evidence type="ECO:0000313" key="3">
    <source>
        <dbReference type="EMBL" id="MFD1292230.1"/>
    </source>
</evidence>
<dbReference type="PROSITE" id="PS51549">
    <property type="entry name" value="DM13"/>
    <property type="match status" value="1"/>
</dbReference>
<dbReference type="InterPro" id="IPR019545">
    <property type="entry name" value="DM13_domain"/>
</dbReference>
<proteinExistence type="predicted"/>
<keyword evidence="4" id="KW-1185">Reference proteome</keyword>
<feature type="signal peptide" evidence="1">
    <location>
        <begin position="1"/>
        <end position="21"/>
    </location>
</feature>
<dbReference type="RefSeq" id="WP_386806734.1">
    <property type="nucleotide sequence ID" value="NZ_JBHTMV010000001.1"/>
</dbReference>
<dbReference type="Proteomes" id="UP001597241">
    <property type="component" value="Unassembled WGS sequence"/>
</dbReference>
<feature type="domain" description="DM13" evidence="2">
    <location>
        <begin position="43"/>
        <end position="141"/>
    </location>
</feature>
<feature type="chain" id="PRO_5046558302" evidence="1">
    <location>
        <begin position="22"/>
        <end position="142"/>
    </location>
</feature>
<evidence type="ECO:0000313" key="4">
    <source>
        <dbReference type="Proteomes" id="UP001597241"/>
    </source>
</evidence>
<sequence>MRKIVTLLFLGFLLVSCTTNDDDLSLDANAEILIEEAENSTTVLFSGDFVSAAHPTSGMATVSSDGSTLNFTNFKTDDGPKLLVYLSTDPNASEFVDLGDLKGIEGDYSYAIPEGTDIVKYKFVNIWCVDFSVGFGHAELKN</sequence>
<accession>A0ABW3WJK2</accession>
<dbReference type="Pfam" id="PF10517">
    <property type="entry name" value="DM13"/>
    <property type="match status" value="1"/>
</dbReference>
<evidence type="ECO:0000256" key="1">
    <source>
        <dbReference type="SAM" id="SignalP"/>
    </source>
</evidence>
<protein>
    <submittedName>
        <fullName evidence="3">DM13 domain-containing protein</fullName>
    </submittedName>
</protein>
<gene>
    <name evidence="3" type="ORF">ACFQ5N_00145</name>
</gene>
<keyword evidence="1" id="KW-0732">Signal</keyword>
<reference evidence="4" key="1">
    <citation type="journal article" date="2019" name="Int. J. Syst. Evol. Microbiol.">
        <title>The Global Catalogue of Microorganisms (GCM) 10K type strain sequencing project: providing services to taxonomists for standard genome sequencing and annotation.</title>
        <authorList>
            <consortium name="The Broad Institute Genomics Platform"/>
            <consortium name="The Broad Institute Genome Sequencing Center for Infectious Disease"/>
            <person name="Wu L."/>
            <person name="Ma J."/>
        </authorList>
    </citation>
    <scope>NUCLEOTIDE SEQUENCE [LARGE SCALE GENOMIC DNA]</scope>
    <source>
        <strain evidence="4">CCUG 62221</strain>
    </source>
</reference>
<name>A0ABW3WJK2_9FLAO</name>
<evidence type="ECO:0000259" key="2">
    <source>
        <dbReference type="PROSITE" id="PS51549"/>
    </source>
</evidence>
<comment type="caution">
    <text evidence="3">The sequence shown here is derived from an EMBL/GenBank/DDBJ whole genome shotgun (WGS) entry which is preliminary data.</text>
</comment>
<dbReference type="PROSITE" id="PS51257">
    <property type="entry name" value="PROKAR_LIPOPROTEIN"/>
    <property type="match status" value="1"/>
</dbReference>